<evidence type="ECO:0000313" key="2">
    <source>
        <dbReference type="Proteomes" id="UP000002209"/>
    </source>
</evidence>
<evidence type="ECO:0000313" key="1">
    <source>
        <dbReference type="EMBL" id="BAH37989.1"/>
    </source>
</evidence>
<dbReference type="Proteomes" id="UP000002209">
    <property type="component" value="Chromosome"/>
</dbReference>
<organism evidence="1 2">
    <name type="scientific">Gemmatimonas aurantiaca (strain DSM 14586 / JCM 11422 / NBRC 100505 / T-27)</name>
    <dbReference type="NCBI Taxonomy" id="379066"/>
    <lineage>
        <taxon>Bacteria</taxon>
        <taxon>Pseudomonadati</taxon>
        <taxon>Gemmatimonadota</taxon>
        <taxon>Gemmatimonadia</taxon>
        <taxon>Gemmatimonadales</taxon>
        <taxon>Gemmatimonadaceae</taxon>
        <taxon>Gemmatimonas</taxon>
    </lineage>
</organism>
<name>C1A6X9_GEMAT</name>
<sequence>MRRRNAVSRPCDSAENRMTVSVGVLRNGWRKPPRHARYHAVLSRLRPSPYAPPIMSSRLAISGIVLASLLFTSCGGSSEPTGPSAQCAVVPPRGTMTAQVNGAAFTANFSTAATISNSTSLGPNIVQVSGVGCVDGTATRTQQILITIGRLTPITPGTYRLDAAAQQQPAGSGYSGIGQFVSAPNLWYANLSDATGPGSGSVTFTTVTATRLAGTFSVVFVAASSNASGNTGRMTATNGTFDISTQ</sequence>
<protein>
    <submittedName>
        <fullName evidence="1">Uncharacterized protein</fullName>
    </submittedName>
</protein>
<keyword evidence="2" id="KW-1185">Reference proteome</keyword>
<accession>C1A6X9</accession>
<dbReference type="KEGG" id="gau:GAU_0947"/>
<reference evidence="2" key="1">
    <citation type="submission" date="2006-03" db="EMBL/GenBank/DDBJ databases">
        <title>Complete genome sequence of Gemmatimonas aurantiaca T-27 that represents a novel phylum Gemmatimonadetes.</title>
        <authorList>
            <person name="Takasaki K."/>
            <person name="Ichikawa N."/>
            <person name="Miura H."/>
            <person name="Matsushita S."/>
            <person name="Watanabe Y."/>
            <person name="Oguchi A."/>
            <person name="Ankai A."/>
            <person name="Yashiro I."/>
            <person name="Takahashi M."/>
            <person name="Terui Y."/>
            <person name="Fukui S."/>
            <person name="Yokoyama H."/>
            <person name="Tanikawa S."/>
            <person name="Hanada S."/>
            <person name="Kamagata Y."/>
            <person name="Fujita N."/>
        </authorList>
    </citation>
    <scope>NUCLEOTIDE SEQUENCE [LARGE SCALE GENOMIC DNA]</scope>
    <source>
        <strain evidence="2">T-27 / DSM 14586 / JCM 11422 / NBRC 100505</strain>
    </source>
</reference>
<dbReference type="HOGENOM" id="CLU_1127787_0_0_0"/>
<proteinExistence type="predicted"/>
<dbReference type="AlphaFoldDB" id="C1A6X9"/>
<dbReference type="EMBL" id="AP009153">
    <property type="protein sequence ID" value="BAH37989.1"/>
    <property type="molecule type" value="Genomic_DNA"/>
</dbReference>
<gene>
    <name evidence="1" type="ordered locus">GAU_0947</name>
</gene>